<feature type="lipid moiety-binding region" description="S-diacylglycerol cysteine" evidence="9">
    <location>
        <position position="22"/>
    </location>
</feature>
<protein>
    <recommendedName>
        <fullName evidence="10">Lipoprotein leucine-zipper domain-containing protein</fullName>
    </recommendedName>
</protein>
<feature type="lipid moiety-binding region" description="N-palmitoyl cysteine" evidence="9">
    <location>
        <position position="22"/>
    </location>
</feature>
<dbReference type="InterPro" id="IPR006817">
    <property type="entry name" value="Lipoprotein_leucine-zipper_dom"/>
</dbReference>
<evidence type="ECO:0000256" key="9">
    <source>
        <dbReference type="PIRSR" id="PIRSR002855-2"/>
    </source>
</evidence>
<keyword evidence="5" id="KW-0472">Membrane</keyword>
<sequence length="54" mass="5665">MNRTNQLILGAAVLGSTLLTGCSSNAKIDQLSSDVQTLSAKVEQLSNDVNAMRS</sequence>
<dbReference type="PIRSF" id="PIRSF002855">
    <property type="entry name" value="Murein-lipoprotein"/>
    <property type="match status" value="1"/>
</dbReference>
<accession>A0A632YTZ0</accession>
<keyword evidence="7" id="KW-0998">Cell outer membrane</keyword>
<evidence type="ECO:0000313" key="11">
    <source>
        <dbReference type="EMBL" id="EDH1273022.1"/>
    </source>
</evidence>
<dbReference type="PANTHER" id="PTHR38763">
    <property type="entry name" value="MAJOR OUTER MEMBRANE PROLIPOPROTEIN LPP"/>
    <property type="match status" value="1"/>
</dbReference>
<keyword evidence="1" id="KW-0964">Secreted</keyword>
<dbReference type="PANTHER" id="PTHR38763:SF1">
    <property type="entry name" value="MAJOR OUTER MEMBRANE LIPOPROTEIN LPP"/>
    <property type="match status" value="1"/>
</dbReference>
<evidence type="ECO:0000256" key="2">
    <source>
        <dbReference type="ARBA" id="ARBA00022729"/>
    </source>
</evidence>
<proteinExistence type="predicted"/>
<evidence type="ECO:0000256" key="5">
    <source>
        <dbReference type="ARBA" id="ARBA00023136"/>
    </source>
</evidence>
<dbReference type="InterPro" id="IPR016367">
    <property type="entry name" value="MOM_Lpp"/>
</dbReference>
<reference evidence="11" key="1">
    <citation type="submission" date="2019-10" db="EMBL/GenBank/DDBJ databases">
        <authorList>
            <consortium name="PulseNet: The National Subtyping Network for Foodborne Disease Surveillance"/>
            <person name="Tarr C.L."/>
            <person name="Trees E."/>
            <person name="Katz L.S."/>
            <person name="Carleton-Romer H.A."/>
            <person name="Stroika S."/>
            <person name="Kucerova Z."/>
            <person name="Roache K.F."/>
            <person name="Sabol A.L."/>
            <person name="Besser J."/>
            <person name="Gerner-Smidt P."/>
        </authorList>
    </citation>
    <scope>NUCLEOTIDE SEQUENCE</scope>
    <source>
        <strain evidence="11">PNUSAS109485</strain>
    </source>
</reference>
<organism evidence="11">
    <name type="scientific">Salmonella enterica</name>
    <name type="common">Salmonella choleraesuis</name>
    <dbReference type="NCBI Taxonomy" id="28901"/>
    <lineage>
        <taxon>Bacteria</taxon>
        <taxon>Pseudomonadati</taxon>
        <taxon>Pseudomonadota</taxon>
        <taxon>Gammaproteobacteria</taxon>
        <taxon>Enterobacterales</taxon>
        <taxon>Enterobacteriaceae</taxon>
        <taxon>Salmonella</taxon>
    </lineage>
</organism>
<dbReference type="NCBIfam" id="NF040598">
    <property type="entry name" value="Ala_zip_lipo"/>
    <property type="match status" value="1"/>
</dbReference>
<dbReference type="PROSITE" id="PS51257">
    <property type="entry name" value="PROKAR_LIPOPROTEIN"/>
    <property type="match status" value="1"/>
</dbReference>
<evidence type="ECO:0000256" key="7">
    <source>
        <dbReference type="ARBA" id="ARBA00023237"/>
    </source>
</evidence>
<feature type="domain" description="Lipoprotein leucine-zipper" evidence="10">
    <location>
        <begin position="27"/>
        <end position="54"/>
    </location>
</feature>
<dbReference type="SUPFAM" id="SSF58042">
    <property type="entry name" value="Outer membrane lipoprotein"/>
    <property type="match status" value="1"/>
</dbReference>
<dbReference type="Pfam" id="PF04728">
    <property type="entry name" value="LPP"/>
    <property type="match status" value="1"/>
</dbReference>
<gene>
    <name evidence="11" type="ORF">GCW58_18395</name>
</gene>
<dbReference type="Gene3D" id="1.20.5.190">
    <property type="match status" value="1"/>
</dbReference>
<dbReference type="GO" id="GO:0019867">
    <property type="term" value="C:outer membrane"/>
    <property type="evidence" value="ECO:0007669"/>
    <property type="project" value="InterPro"/>
</dbReference>
<comment type="caution">
    <text evidence="11">The sequence shown here is derived from an EMBL/GenBank/DDBJ whole genome shotgun (WGS) entry which is preliminary data.</text>
</comment>
<evidence type="ECO:0000256" key="1">
    <source>
        <dbReference type="ARBA" id="ARBA00022512"/>
    </source>
</evidence>
<keyword evidence="8 9" id="KW-0449">Lipoprotein</keyword>
<evidence type="ECO:0000256" key="6">
    <source>
        <dbReference type="ARBA" id="ARBA00023139"/>
    </source>
</evidence>
<dbReference type="AlphaFoldDB" id="A0A632YTZ0"/>
<evidence type="ECO:0000256" key="8">
    <source>
        <dbReference type="ARBA" id="ARBA00023288"/>
    </source>
</evidence>
<evidence type="ECO:0000259" key="10">
    <source>
        <dbReference type="Pfam" id="PF04728"/>
    </source>
</evidence>
<keyword evidence="2" id="KW-0732">Signal</keyword>
<evidence type="ECO:0000256" key="4">
    <source>
        <dbReference type="ARBA" id="ARBA00023088"/>
    </source>
</evidence>
<feature type="non-terminal residue" evidence="11">
    <location>
        <position position="54"/>
    </location>
</feature>
<keyword evidence="4" id="KW-0572">Peptidoglycan-anchor</keyword>
<name>A0A632YTZ0_SALER</name>
<keyword evidence="6 9" id="KW-0564">Palmitate</keyword>
<keyword evidence="3" id="KW-0175">Coiled coil</keyword>
<evidence type="ECO:0000256" key="3">
    <source>
        <dbReference type="ARBA" id="ARBA00023054"/>
    </source>
</evidence>
<keyword evidence="1" id="KW-0134">Cell wall</keyword>
<dbReference type="EMBL" id="AAMGMH010000018">
    <property type="protein sequence ID" value="EDH1273022.1"/>
    <property type="molecule type" value="Genomic_DNA"/>
</dbReference>